<dbReference type="EMBL" id="BKCJ011890354">
    <property type="protein sequence ID" value="GFD61371.1"/>
    <property type="molecule type" value="Genomic_DNA"/>
</dbReference>
<evidence type="ECO:0000313" key="1">
    <source>
        <dbReference type="EMBL" id="GFD61371.1"/>
    </source>
</evidence>
<reference evidence="1" key="1">
    <citation type="journal article" date="2019" name="Sci. Rep.">
        <title>Draft genome of Tanacetum cinerariifolium, the natural source of mosquito coil.</title>
        <authorList>
            <person name="Yamashiro T."/>
            <person name="Shiraishi A."/>
            <person name="Satake H."/>
            <person name="Nakayama K."/>
        </authorList>
    </citation>
    <scope>NUCLEOTIDE SEQUENCE</scope>
</reference>
<proteinExistence type="predicted"/>
<protein>
    <submittedName>
        <fullName evidence="1">Uncharacterized protein</fullName>
    </submittedName>
</protein>
<feature type="non-terminal residue" evidence="1">
    <location>
        <position position="1"/>
    </location>
</feature>
<organism evidence="1">
    <name type="scientific">Tanacetum cinerariifolium</name>
    <name type="common">Dalmatian daisy</name>
    <name type="synonym">Chrysanthemum cinerariifolium</name>
    <dbReference type="NCBI Taxonomy" id="118510"/>
    <lineage>
        <taxon>Eukaryota</taxon>
        <taxon>Viridiplantae</taxon>
        <taxon>Streptophyta</taxon>
        <taxon>Embryophyta</taxon>
        <taxon>Tracheophyta</taxon>
        <taxon>Spermatophyta</taxon>
        <taxon>Magnoliopsida</taxon>
        <taxon>eudicotyledons</taxon>
        <taxon>Gunneridae</taxon>
        <taxon>Pentapetalae</taxon>
        <taxon>asterids</taxon>
        <taxon>campanulids</taxon>
        <taxon>Asterales</taxon>
        <taxon>Asteraceae</taxon>
        <taxon>Asteroideae</taxon>
        <taxon>Anthemideae</taxon>
        <taxon>Anthemidinae</taxon>
        <taxon>Tanacetum</taxon>
    </lineage>
</organism>
<name>A0A699XWS0_TANCI</name>
<accession>A0A699XWS0</accession>
<dbReference type="AlphaFoldDB" id="A0A699XWS0"/>
<comment type="caution">
    <text evidence="1">The sequence shown here is derived from an EMBL/GenBank/DDBJ whole genome shotgun (WGS) entry which is preliminary data.</text>
</comment>
<sequence>LRGREVGLDDELERSVAVLEGARELRGGFGGSALIREVRGMRKERLRGRVRADEHFVLHVEAELDVLAGS</sequence>
<gene>
    <name evidence="1" type="ORF">Tci_933340</name>
</gene>